<dbReference type="PIRSF" id="PIRSF032131">
    <property type="entry name" value="UCP032131"/>
    <property type="match status" value="1"/>
</dbReference>
<evidence type="ECO:0000313" key="2">
    <source>
        <dbReference type="EMBL" id="KAF1022077.1"/>
    </source>
</evidence>
<dbReference type="AlphaFoldDB" id="A0A7V8JQS0"/>
<proteinExistence type="predicted"/>
<comment type="caution">
    <text evidence="2">The sequence shown here is derived from an EMBL/GenBank/DDBJ whole genome shotgun (WGS) entry which is preliminary data.</text>
</comment>
<sequence>MQAWWGGRIIRGMKVLDLQCARQHVFEGWFGSDAEFHSQLERGLVSCPVCGDAQVQRIVSAPRLQRKSNTRSPQAPRAQVAPPAATEGTGEAVVPAEVMRQHQIAYMKAVQHVLKNTEDVGPRFAEEARRMHYGETETRGIRGQASAEDKVALADEGIEVMSLPLPKDMDGPLQ</sequence>
<evidence type="ECO:0000313" key="3">
    <source>
        <dbReference type="Proteomes" id="UP000461670"/>
    </source>
</evidence>
<accession>A0A7V8JQS0</accession>
<dbReference type="EMBL" id="WNDQ01000015">
    <property type="protein sequence ID" value="KAF1022077.1"/>
    <property type="molecule type" value="Genomic_DNA"/>
</dbReference>
<feature type="compositionally biased region" description="Low complexity" evidence="1">
    <location>
        <begin position="73"/>
        <end position="85"/>
    </location>
</feature>
<organism evidence="2 3">
    <name type="scientific">Paracidovorax wautersii</name>
    <dbReference type="NCBI Taxonomy" id="1177982"/>
    <lineage>
        <taxon>Bacteria</taxon>
        <taxon>Pseudomonadati</taxon>
        <taxon>Pseudomonadota</taxon>
        <taxon>Betaproteobacteria</taxon>
        <taxon>Burkholderiales</taxon>
        <taxon>Comamonadaceae</taxon>
        <taxon>Paracidovorax</taxon>
    </lineage>
</organism>
<dbReference type="InterPro" id="IPR009562">
    <property type="entry name" value="DUF1178"/>
</dbReference>
<dbReference type="Proteomes" id="UP000461670">
    <property type="component" value="Unassembled WGS sequence"/>
</dbReference>
<evidence type="ECO:0008006" key="4">
    <source>
        <dbReference type="Google" id="ProtNLM"/>
    </source>
</evidence>
<feature type="region of interest" description="Disordered" evidence="1">
    <location>
        <begin position="61"/>
        <end position="89"/>
    </location>
</feature>
<dbReference type="Pfam" id="PF06676">
    <property type="entry name" value="DUF1178"/>
    <property type="match status" value="1"/>
</dbReference>
<gene>
    <name evidence="2" type="ORF">GAK30_01419</name>
</gene>
<evidence type="ECO:0000256" key="1">
    <source>
        <dbReference type="SAM" id="MobiDB-lite"/>
    </source>
</evidence>
<name>A0A7V8JQS0_9BURK</name>
<reference evidence="3" key="1">
    <citation type="journal article" date="2020" name="MBio">
        <title>Horizontal gene transfer to a defensive symbiont with a reduced genome amongst a multipartite beetle microbiome.</title>
        <authorList>
            <person name="Waterworth S.C."/>
            <person name="Florez L.V."/>
            <person name="Rees E.R."/>
            <person name="Hertweck C."/>
            <person name="Kaltenpoth M."/>
            <person name="Kwan J.C."/>
        </authorList>
    </citation>
    <scope>NUCLEOTIDE SEQUENCE [LARGE SCALE GENOMIC DNA]</scope>
</reference>
<protein>
    <recommendedName>
        <fullName evidence="4">DUF1178 family protein</fullName>
    </recommendedName>
</protein>